<keyword evidence="1" id="KW-0472">Membrane</keyword>
<gene>
    <name evidence="2" type="ORF">LLUT_LOCUS367</name>
</gene>
<accession>A0AAV1VQW5</accession>
<keyword evidence="3" id="KW-1185">Reference proteome</keyword>
<evidence type="ECO:0000256" key="1">
    <source>
        <dbReference type="SAM" id="Phobius"/>
    </source>
</evidence>
<dbReference type="AlphaFoldDB" id="A0AAV1VQW5"/>
<feature type="transmembrane region" description="Helical" evidence="1">
    <location>
        <begin position="531"/>
        <end position="550"/>
    </location>
</feature>
<feature type="transmembrane region" description="Helical" evidence="1">
    <location>
        <begin position="366"/>
        <end position="386"/>
    </location>
</feature>
<protein>
    <submittedName>
        <fullName evidence="2">Uncharacterized protein</fullName>
    </submittedName>
</protein>
<name>A0AAV1VQW5_LUPLU</name>
<evidence type="ECO:0000313" key="3">
    <source>
        <dbReference type="Proteomes" id="UP001497480"/>
    </source>
</evidence>
<dbReference type="PANTHER" id="PTHR31170">
    <property type="entry name" value="BNAC04G53230D PROTEIN"/>
    <property type="match status" value="1"/>
</dbReference>
<dbReference type="Pfam" id="PF03140">
    <property type="entry name" value="DUF247"/>
    <property type="match status" value="1"/>
</dbReference>
<reference evidence="2 3" key="1">
    <citation type="submission" date="2024-03" db="EMBL/GenBank/DDBJ databases">
        <authorList>
            <person name="Martinez-Hernandez J."/>
        </authorList>
    </citation>
    <scope>NUCLEOTIDE SEQUENCE [LARGE SCALE GENOMIC DNA]</scope>
</reference>
<comment type="caution">
    <text evidence="2">The sequence shown here is derived from an EMBL/GenBank/DDBJ whole genome shotgun (WGS) entry which is preliminary data.</text>
</comment>
<sequence>MENFNLLRLQEQHRSYAINYSMDMELEKLVDSVMTMMGCIQDDTVKACSISSVPKKHPKSQVQQVYTPRLVSIGPLHRGASSNLLPMEHIKWCCMFFLLHRTLHAKESLRKCIKAMLNIDEIVRATYNVYEIKFNNYELAKIMLLDGCFLLELLIGGSQKLNTQLKCRVDVSKVVAEIIKNEDVLSDLTMLENQVPLIILIQLAKQLFNPDVYKIEIMLPLFGYYSSRLKSSHNPAHILHLLHSFIGGEVRNLKDKSEPQHASLTIDHENHPNPKPKLKHCATTLEAAGVKIKALEVKNKAESESMASYIEEIRFDMKIKFDSKSDTLEIPQLHITETTEAKWKNFIAWELTKNEDDENDAIGSIFIWYALFFQGLLCSVHDINLLKKKNIIKVHHEGKKKKEFSNEELLILFRNLTEGVHHDDQIVNVPHFSNLFNNLNSYPTPLDWVKRVLRGIWDFLSKILTRFGQILKDMWSYCSPVVQKIEEILKKWYICIIMWHGCRCFGTRIWHICKNSLKILIREHITTRWKMIVILAAILTFALTFIQTFFPDPFH</sequence>
<evidence type="ECO:0000313" key="2">
    <source>
        <dbReference type="EMBL" id="CAL0299307.1"/>
    </source>
</evidence>
<organism evidence="2 3">
    <name type="scientific">Lupinus luteus</name>
    <name type="common">European yellow lupine</name>
    <dbReference type="NCBI Taxonomy" id="3873"/>
    <lineage>
        <taxon>Eukaryota</taxon>
        <taxon>Viridiplantae</taxon>
        <taxon>Streptophyta</taxon>
        <taxon>Embryophyta</taxon>
        <taxon>Tracheophyta</taxon>
        <taxon>Spermatophyta</taxon>
        <taxon>Magnoliopsida</taxon>
        <taxon>eudicotyledons</taxon>
        <taxon>Gunneridae</taxon>
        <taxon>Pentapetalae</taxon>
        <taxon>rosids</taxon>
        <taxon>fabids</taxon>
        <taxon>Fabales</taxon>
        <taxon>Fabaceae</taxon>
        <taxon>Papilionoideae</taxon>
        <taxon>50 kb inversion clade</taxon>
        <taxon>genistoids sensu lato</taxon>
        <taxon>core genistoids</taxon>
        <taxon>Genisteae</taxon>
        <taxon>Lupinus</taxon>
    </lineage>
</organism>
<dbReference type="InterPro" id="IPR004158">
    <property type="entry name" value="DUF247_pln"/>
</dbReference>
<dbReference type="EMBL" id="CAXHTB010000001">
    <property type="protein sequence ID" value="CAL0299307.1"/>
    <property type="molecule type" value="Genomic_DNA"/>
</dbReference>
<dbReference type="Proteomes" id="UP001497480">
    <property type="component" value="Unassembled WGS sequence"/>
</dbReference>
<dbReference type="PANTHER" id="PTHR31170:SF20">
    <property type="entry name" value="DUF247 DOMAIN PROTEIN"/>
    <property type="match status" value="1"/>
</dbReference>
<proteinExistence type="predicted"/>
<keyword evidence="1" id="KW-0812">Transmembrane</keyword>
<keyword evidence="1" id="KW-1133">Transmembrane helix</keyword>